<evidence type="ECO:0000256" key="3">
    <source>
        <dbReference type="RuleBase" id="RU004508"/>
    </source>
</evidence>
<dbReference type="Pfam" id="PF01041">
    <property type="entry name" value="DegT_DnrJ_EryC1"/>
    <property type="match status" value="1"/>
</dbReference>
<comment type="similarity">
    <text evidence="2 3">Belongs to the DegT/DnrJ/EryC1 family.</text>
</comment>
<reference evidence="4" key="1">
    <citation type="submission" date="2021-05" db="EMBL/GenBank/DDBJ databases">
        <title>Molecular characterization for Shewanella algae harboring chromosomal blaOXA-55-like strains isolated from clinical and environment sample.</title>
        <authorList>
            <person name="Ohama Y."/>
            <person name="Aoki K."/>
            <person name="Harada S."/>
            <person name="Moriya K."/>
            <person name="Ishii Y."/>
            <person name="Tateda K."/>
        </authorList>
    </citation>
    <scope>NUCLEOTIDE SEQUENCE</scope>
    <source>
        <strain evidence="4">JCM 11563</strain>
    </source>
</reference>
<keyword evidence="4" id="KW-0032">Aminotransferase</keyword>
<dbReference type="InterPro" id="IPR015421">
    <property type="entry name" value="PyrdxlP-dep_Trfase_major"/>
</dbReference>
<keyword evidence="4" id="KW-0808">Transferase</keyword>
<protein>
    <submittedName>
        <fullName evidence="4">Aminotransferase DegT</fullName>
    </submittedName>
</protein>
<evidence type="ECO:0000313" key="4">
    <source>
        <dbReference type="EMBL" id="GIU51272.1"/>
    </source>
</evidence>
<evidence type="ECO:0000313" key="5">
    <source>
        <dbReference type="Proteomes" id="UP000887104"/>
    </source>
</evidence>
<dbReference type="InterPro" id="IPR015424">
    <property type="entry name" value="PyrdxlP-dep_Trfase"/>
</dbReference>
<sequence>MIPVTKAYLPNKDKYKAYIDRIFESGQLTNSGPLLQELESRLAKYLGVKHVICVANGSLALQVAYKALGLKGEVITTPFSFAATASTLLWEGLTPKFCDIDPQTFNLDPSLIESHITPSTSAILPVHVFGNPCEVEKIQHIADKHGLKVIYDAAHAFGVSYKGQSVLKHGDISTLSFHATKVFHTIEGGAIITESDEIAAKVRLLINFGITGPDKIEGLGTNAKMNEFEAAMGLCVLDDIDMIIQDRVYSHERYTDLLKGKYQFQKWSAQATQNGAYFPIVFESEQALLASKAKLEAHDVFPRRYFYPSLDKAYHDGKCCQTSLGISKTILCLPLSYKMTKKNMAMVVLPLDESIYDYI</sequence>
<evidence type="ECO:0000256" key="2">
    <source>
        <dbReference type="ARBA" id="ARBA00037999"/>
    </source>
</evidence>
<dbReference type="RefSeq" id="WP_220782996.1">
    <property type="nucleotide sequence ID" value="NZ_BPEY01000110.1"/>
</dbReference>
<comment type="caution">
    <text evidence="4">The sequence shown here is derived from an EMBL/GenBank/DDBJ whole genome shotgun (WGS) entry which is preliminary data.</text>
</comment>
<evidence type="ECO:0000256" key="1">
    <source>
        <dbReference type="ARBA" id="ARBA00022898"/>
    </source>
</evidence>
<dbReference type="PANTHER" id="PTHR30244">
    <property type="entry name" value="TRANSAMINASE"/>
    <property type="match status" value="1"/>
</dbReference>
<dbReference type="Proteomes" id="UP000887104">
    <property type="component" value="Unassembled WGS sequence"/>
</dbReference>
<name>A0ABQ4PQB4_9GAMM</name>
<dbReference type="EMBL" id="BPEY01000110">
    <property type="protein sequence ID" value="GIU51272.1"/>
    <property type="molecule type" value="Genomic_DNA"/>
</dbReference>
<dbReference type="GO" id="GO:0008483">
    <property type="term" value="F:transaminase activity"/>
    <property type="evidence" value="ECO:0007669"/>
    <property type="project" value="UniProtKB-KW"/>
</dbReference>
<keyword evidence="5" id="KW-1185">Reference proteome</keyword>
<proteinExistence type="inferred from homology"/>
<dbReference type="Gene3D" id="3.40.640.10">
    <property type="entry name" value="Type I PLP-dependent aspartate aminotransferase-like (Major domain)"/>
    <property type="match status" value="1"/>
</dbReference>
<dbReference type="SUPFAM" id="SSF53383">
    <property type="entry name" value="PLP-dependent transferases"/>
    <property type="match status" value="1"/>
</dbReference>
<keyword evidence="1 3" id="KW-0663">Pyridoxal phosphate</keyword>
<gene>
    <name evidence="4" type="ORF">TUM4438_40320</name>
</gene>
<accession>A0ABQ4PQB4</accession>
<dbReference type="PANTHER" id="PTHR30244:SF9">
    <property type="entry name" value="PROTEIN RV3402C"/>
    <property type="match status" value="1"/>
</dbReference>
<organism evidence="4 5">
    <name type="scientific">Shewanella sairae</name>
    <dbReference type="NCBI Taxonomy" id="190310"/>
    <lineage>
        <taxon>Bacteria</taxon>
        <taxon>Pseudomonadati</taxon>
        <taxon>Pseudomonadota</taxon>
        <taxon>Gammaproteobacteria</taxon>
        <taxon>Alteromonadales</taxon>
        <taxon>Shewanellaceae</taxon>
        <taxon>Shewanella</taxon>
    </lineage>
</organism>
<dbReference type="CDD" id="cd00616">
    <property type="entry name" value="AHBA_syn"/>
    <property type="match status" value="1"/>
</dbReference>
<dbReference type="PIRSF" id="PIRSF000390">
    <property type="entry name" value="PLP_StrS"/>
    <property type="match status" value="1"/>
</dbReference>
<dbReference type="InterPro" id="IPR000653">
    <property type="entry name" value="DegT/StrS_aminotransferase"/>
</dbReference>